<dbReference type="Proteomes" id="UP000196239">
    <property type="component" value="Chromosome 1"/>
</dbReference>
<dbReference type="InterPro" id="IPR008972">
    <property type="entry name" value="Cupredoxin"/>
</dbReference>
<dbReference type="PANTHER" id="PTHR36507">
    <property type="entry name" value="BLL1555 PROTEIN"/>
    <property type="match status" value="1"/>
</dbReference>
<dbReference type="KEGG" id="ndv:NDEV_1075"/>
<accession>A0A128A3A8</accession>
<evidence type="ECO:0000256" key="1">
    <source>
        <dbReference type="SAM" id="Phobius"/>
    </source>
</evidence>
<evidence type="ECO:0000313" key="3">
    <source>
        <dbReference type="Proteomes" id="UP000196239"/>
    </source>
</evidence>
<dbReference type="Gene3D" id="2.60.40.420">
    <property type="entry name" value="Cupredoxins - blue copper proteins"/>
    <property type="match status" value="1"/>
</dbReference>
<dbReference type="SUPFAM" id="SSF49503">
    <property type="entry name" value="Cupredoxins"/>
    <property type="match status" value="1"/>
</dbReference>
<keyword evidence="1" id="KW-0472">Membrane</keyword>
<dbReference type="EMBL" id="LN890280">
    <property type="protein sequence ID" value="CUR51840.1"/>
    <property type="molecule type" value="Genomic_DNA"/>
</dbReference>
<evidence type="ECO:0000313" key="2">
    <source>
        <dbReference type="EMBL" id="CUR51840.1"/>
    </source>
</evidence>
<protein>
    <submittedName>
        <fullName evidence="2">Secreted copper domain-containing protein</fullName>
    </submittedName>
</protein>
<sequence>MVFCGVLFMFMTFGILVISSAYAQVRSEVDIQAGSNSSENATCVSNSNCFSPNPLHVAPGTTVTWKNSDYTGHTVTSVNSLCNGPHMTIQVATDIKSVDPTVMVRTSLTGVTYAKLAQNQPYAEENVNADVRRLVYEAYVSPSSKSFEVVVSEGVGHSTYSVQKGVQVSGCDVGSIFDSGVIPSTNTFEFTFLNTGNYNYFCTIHPWMMGQVIVEGNSSIKQLNALETSNITINTIPEFPLAIPVMLIGIASVIVFYNARFR</sequence>
<name>A0A128A3A8_9ARCH</name>
<keyword evidence="1" id="KW-1133">Transmembrane helix</keyword>
<proteinExistence type="predicted"/>
<reference evidence="3" key="1">
    <citation type="submission" date="2015-10" db="EMBL/GenBank/DDBJ databases">
        <authorList>
            <person name="Lehtovirta-Morley L.E."/>
            <person name="Vieille C."/>
        </authorList>
    </citation>
    <scope>NUCLEOTIDE SEQUENCE [LARGE SCALE GENOMIC DNA]</scope>
</reference>
<keyword evidence="3" id="KW-1185">Reference proteome</keyword>
<gene>
    <name evidence="2" type="ORF">NDEV_1075</name>
</gene>
<dbReference type="InterPro" id="IPR052721">
    <property type="entry name" value="ET_Amicyanin"/>
</dbReference>
<dbReference type="AlphaFoldDB" id="A0A128A3A8"/>
<dbReference type="PANTHER" id="PTHR36507:SF1">
    <property type="entry name" value="BLL1555 PROTEIN"/>
    <property type="match status" value="1"/>
</dbReference>
<feature type="transmembrane region" description="Helical" evidence="1">
    <location>
        <begin position="239"/>
        <end position="259"/>
    </location>
</feature>
<organism evidence="2 3">
    <name type="scientific">Nitrosotalea devaniterrae</name>
    <dbReference type="NCBI Taxonomy" id="1078905"/>
    <lineage>
        <taxon>Archaea</taxon>
        <taxon>Nitrososphaerota</taxon>
        <taxon>Nitrososphaeria</taxon>
        <taxon>Nitrosotaleales</taxon>
        <taxon>Nitrosotaleaceae</taxon>
        <taxon>Nitrosotalea</taxon>
    </lineage>
</organism>
<keyword evidence="1" id="KW-0812">Transmembrane</keyword>